<dbReference type="EMBL" id="JBHSWB010000003">
    <property type="protein sequence ID" value="MFC6663459.1"/>
    <property type="molecule type" value="Genomic_DNA"/>
</dbReference>
<name>A0ABW1ZR59_9DEIO</name>
<sequence>MSAGAYLAQPESGELYVGTGRRPKTLAAPSLGPSGGGQPHENLSPYLCVNFIIALQGIYPPRN</sequence>
<proteinExistence type="predicted"/>
<comment type="caution">
    <text evidence="2">The sequence shown here is derived from an EMBL/GenBank/DDBJ whole genome shotgun (WGS) entry which is preliminary data.</text>
</comment>
<evidence type="ECO:0000256" key="1">
    <source>
        <dbReference type="SAM" id="MobiDB-lite"/>
    </source>
</evidence>
<evidence type="ECO:0000313" key="3">
    <source>
        <dbReference type="Proteomes" id="UP001596317"/>
    </source>
</evidence>
<gene>
    <name evidence="2" type="ORF">ACFP90_25895</name>
</gene>
<organism evidence="2 3">
    <name type="scientific">Deinococcus multiflagellatus</name>
    <dbReference type="NCBI Taxonomy" id="1656887"/>
    <lineage>
        <taxon>Bacteria</taxon>
        <taxon>Thermotogati</taxon>
        <taxon>Deinococcota</taxon>
        <taxon>Deinococci</taxon>
        <taxon>Deinococcales</taxon>
        <taxon>Deinococcaceae</taxon>
        <taxon>Deinococcus</taxon>
    </lineage>
</organism>
<dbReference type="SUPFAM" id="SSF88874">
    <property type="entry name" value="Receptor-binding domain of short tail fibre protein gp12"/>
    <property type="match status" value="1"/>
</dbReference>
<dbReference type="Proteomes" id="UP001596317">
    <property type="component" value="Unassembled WGS sequence"/>
</dbReference>
<evidence type="ECO:0000313" key="2">
    <source>
        <dbReference type="EMBL" id="MFC6663459.1"/>
    </source>
</evidence>
<feature type="region of interest" description="Disordered" evidence="1">
    <location>
        <begin position="18"/>
        <end position="39"/>
    </location>
</feature>
<reference evidence="3" key="1">
    <citation type="journal article" date="2019" name="Int. J. Syst. Evol. Microbiol.">
        <title>The Global Catalogue of Microorganisms (GCM) 10K type strain sequencing project: providing services to taxonomists for standard genome sequencing and annotation.</title>
        <authorList>
            <consortium name="The Broad Institute Genomics Platform"/>
            <consortium name="The Broad Institute Genome Sequencing Center for Infectious Disease"/>
            <person name="Wu L."/>
            <person name="Ma J."/>
        </authorList>
    </citation>
    <scope>NUCLEOTIDE SEQUENCE [LARGE SCALE GENOMIC DNA]</scope>
    <source>
        <strain evidence="3">CCUG 63830</strain>
    </source>
</reference>
<dbReference type="RefSeq" id="WP_380059201.1">
    <property type="nucleotide sequence ID" value="NZ_JBHSWB010000003.1"/>
</dbReference>
<accession>A0ABW1ZR59</accession>
<protein>
    <submittedName>
        <fullName evidence="2">Phage tail protein</fullName>
    </submittedName>
</protein>
<keyword evidence="3" id="KW-1185">Reference proteome</keyword>